<proteinExistence type="predicted"/>
<dbReference type="EMBL" id="CAVMJV010000060">
    <property type="protein sequence ID" value="CAK5086264.1"/>
    <property type="molecule type" value="Genomic_DNA"/>
</dbReference>
<sequence>MKFSNNKKFHKISKILIISSILFLNFFVNCSTAIRTQNEILEDNWGDDTTNANLQRMVDDLYPASMLTSLTDPVELNMIRWQQPPTKNKRSNQPSVGKRLFLARIGKRGMMMPIYRARVG</sequence>
<dbReference type="Proteomes" id="UP001497535">
    <property type="component" value="Unassembled WGS sequence"/>
</dbReference>
<gene>
    <name evidence="1" type="ORF">MENTE1834_LOCUS33756</name>
</gene>
<evidence type="ECO:0000313" key="1">
    <source>
        <dbReference type="EMBL" id="CAK5086264.1"/>
    </source>
</evidence>
<accession>A0ACB1A672</accession>
<comment type="caution">
    <text evidence="1">The sequence shown here is derived from an EMBL/GenBank/DDBJ whole genome shotgun (WGS) entry which is preliminary data.</text>
</comment>
<keyword evidence="2" id="KW-1185">Reference proteome</keyword>
<reference evidence="1" key="1">
    <citation type="submission" date="2023-11" db="EMBL/GenBank/DDBJ databases">
        <authorList>
            <person name="Poullet M."/>
        </authorList>
    </citation>
    <scope>NUCLEOTIDE SEQUENCE</scope>
    <source>
        <strain evidence="1">E1834</strain>
    </source>
</reference>
<protein>
    <submittedName>
        <fullName evidence="1">Uncharacterized protein</fullName>
    </submittedName>
</protein>
<organism evidence="1 2">
    <name type="scientific">Meloidogyne enterolobii</name>
    <name type="common">Root-knot nematode worm</name>
    <name type="synonym">Meloidogyne mayaguensis</name>
    <dbReference type="NCBI Taxonomy" id="390850"/>
    <lineage>
        <taxon>Eukaryota</taxon>
        <taxon>Metazoa</taxon>
        <taxon>Ecdysozoa</taxon>
        <taxon>Nematoda</taxon>
        <taxon>Chromadorea</taxon>
        <taxon>Rhabditida</taxon>
        <taxon>Tylenchina</taxon>
        <taxon>Tylenchomorpha</taxon>
        <taxon>Tylenchoidea</taxon>
        <taxon>Meloidogynidae</taxon>
        <taxon>Meloidogyninae</taxon>
        <taxon>Meloidogyne</taxon>
    </lineage>
</organism>
<evidence type="ECO:0000313" key="2">
    <source>
        <dbReference type="Proteomes" id="UP001497535"/>
    </source>
</evidence>
<name>A0ACB1A672_MELEN</name>